<protein>
    <submittedName>
        <fullName evidence="2">Uncharacterized protein</fullName>
    </submittedName>
</protein>
<evidence type="ECO:0000313" key="2">
    <source>
        <dbReference type="EMBL" id="CKU99009.1"/>
    </source>
</evidence>
<reference evidence="2 3" key="1">
    <citation type="submission" date="2015-03" db="EMBL/GenBank/DDBJ databases">
        <authorList>
            <consortium name="Pathogen Informatics"/>
        </authorList>
    </citation>
    <scope>NUCLEOTIDE SEQUENCE [LARGE SCALE GENOMIC DNA]</scope>
    <source>
        <strain evidence="2 3">Bir 172</strain>
    </source>
</reference>
<dbReference type="Proteomes" id="UP000048948">
    <property type="component" value="Unassembled WGS sequence"/>
</dbReference>
<keyword evidence="1" id="KW-1133">Transmembrane helix</keyword>
<gene>
    <name evidence="2" type="ORF">ERS027646_05001</name>
</gene>
<keyword evidence="1" id="KW-0812">Transmembrane</keyword>
<keyword evidence="1" id="KW-0472">Membrane</keyword>
<dbReference type="AlphaFoldDB" id="A0A655AVG3"/>
<sequence>MRSILTISYFNCWGFPIFSFWSLFTITPLKTLFTFVPFFTFSTICNYNFF</sequence>
<feature type="transmembrane region" description="Helical" evidence="1">
    <location>
        <begin position="7"/>
        <end position="26"/>
    </location>
</feature>
<evidence type="ECO:0000256" key="1">
    <source>
        <dbReference type="SAM" id="Phobius"/>
    </source>
</evidence>
<proteinExistence type="predicted"/>
<dbReference type="EMBL" id="CNGE01002450">
    <property type="protein sequence ID" value="CKU99009.1"/>
    <property type="molecule type" value="Genomic_DNA"/>
</dbReference>
<evidence type="ECO:0000313" key="3">
    <source>
        <dbReference type="Proteomes" id="UP000048948"/>
    </source>
</evidence>
<name>A0A655AVG3_MYCTX</name>
<accession>A0A655AVG3</accession>
<organism evidence="2 3">
    <name type="scientific">Mycobacterium tuberculosis</name>
    <dbReference type="NCBI Taxonomy" id="1773"/>
    <lineage>
        <taxon>Bacteria</taxon>
        <taxon>Bacillati</taxon>
        <taxon>Actinomycetota</taxon>
        <taxon>Actinomycetes</taxon>
        <taxon>Mycobacteriales</taxon>
        <taxon>Mycobacteriaceae</taxon>
        <taxon>Mycobacterium</taxon>
        <taxon>Mycobacterium tuberculosis complex</taxon>
    </lineage>
</organism>